<evidence type="ECO:0000313" key="8">
    <source>
        <dbReference type="EMBL" id="CAJ1399314.1"/>
    </source>
</evidence>
<dbReference type="GO" id="GO:0005737">
    <property type="term" value="C:cytoplasm"/>
    <property type="evidence" value="ECO:0007669"/>
    <property type="project" value="UniProtKB-ARBA"/>
</dbReference>
<protein>
    <recommendedName>
        <fullName evidence="7">Transmembrane 9 superfamily member</fullName>
    </recommendedName>
</protein>
<dbReference type="GO" id="GO:0016020">
    <property type="term" value="C:membrane"/>
    <property type="evidence" value="ECO:0007669"/>
    <property type="project" value="UniProtKB-SubCell"/>
</dbReference>
<keyword evidence="6 7" id="KW-0472">Membrane</keyword>
<keyword evidence="4 7" id="KW-0732">Signal</keyword>
<feature type="transmembrane region" description="Helical" evidence="7">
    <location>
        <begin position="475"/>
        <end position="497"/>
    </location>
</feature>
<feature type="transmembrane region" description="Helical" evidence="7">
    <location>
        <begin position="573"/>
        <end position="603"/>
    </location>
</feature>
<comment type="caution">
    <text evidence="8">The sequence shown here is derived from an EMBL/GenBank/DDBJ whole genome shotgun (WGS) entry which is preliminary data.</text>
</comment>
<evidence type="ECO:0000256" key="5">
    <source>
        <dbReference type="ARBA" id="ARBA00022989"/>
    </source>
</evidence>
<feature type="transmembrane region" description="Helical" evidence="7">
    <location>
        <begin position="538"/>
        <end position="561"/>
    </location>
</feature>
<dbReference type="Proteomes" id="UP001178507">
    <property type="component" value="Unassembled WGS sequence"/>
</dbReference>
<gene>
    <name evidence="8" type="ORF">EVOR1521_LOCUS22870</name>
</gene>
<evidence type="ECO:0000256" key="3">
    <source>
        <dbReference type="ARBA" id="ARBA00022692"/>
    </source>
</evidence>
<dbReference type="PANTHER" id="PTHR10766:SF111">
    <property type="entry name" value="TRANSMEMBRANE 9 SUPERFAMILY MEMBER 2"/>
    <property type="match status" value="1"/>
</dbReference>
<feature type="transmembrane region" description="Helical" evidence="7">
    <location>
        <begin position="388"/>
        <end position="409"/>
    </location>
</feature>
<name>A0AA36J574_9DINO</name>
<feature type="transmembrane region" description="Helical" evidence="7">
    <location>
        <begin position="415"/>
        <end position="440"/>
    </location>
</feature>
<evidence type="ECO:0000256" key="6">
    <source>
        <dbReference type="ARBA" id="ARBA00023136"/>
    </source>
</evidence>
<dbReference type="PANTHER" id="PTHR10766">
    <property type="entry name" value="TRANSMEMBRANE 9 SUPERFAMILY PROTEIN"/>
    <property type="match status" value="1"/>
</dbReference>
<organism evidence="8 9">
    <name type="scientific">Effrenium voratum</name>
    <dbReference type="NCBI Taxonomy" id="2562239"/>
    <lineage>
        <taxon>Eukaryota</taxon>
        <taxon>Sar</taxon>
        <taxon>Alveolata</taxon>
        <taxon>Dinophyceae</taxon>
        <taxon>Suessiales</taxon>
        <taxon>Symbiodiniaceae</taxon>
        <taxon>Effrenium</taxon>
    </lineage>
</organism>
<evidence type="ECO:0000256" key="2">
    <source>
        <dbReference type="ARBA" id="ARBA00005227"/>
    </source>
</evidence>
<keyword evidence="3 7" id="KW-0812">Transmembrane</keyword>
<evidence type="ECO:0000256" key="7">
    <source>
        <dbReference type="RuleBase" id="RU363079"/>
    </source>
</evidence>
<evidence type="ECO:0000256" key="4">
    <source>
        <dbReference type="ARBA" id="ARBA00022729"/>
    </source>
</evidence>
<feature type="transmembrane region" description="Helical" evidence="7">
    <location>
        <begin position="247"/>
        <end position="271"/>
    </location>
</feature>
<proteinExistence type="inferred from homology"/>
<accession>A0AA36J574</accession>
<feature type="signal peptide" evidence="7">
    <location>
        <begin position="1"/>
        <end position="18"/>
    </location>
</feature>
<comment type="similarity">
    <text evidence="2 7">Belongs to the nonaspanin (TM9SF) (TC 9.A.2) family.</text>
</comment>
<feature type="transmembrane region" description="Helical" evidence="7">
    <location>
        <begin position="323"/>
        <end position="341"/>
    </location>
</feature>
<dbReference type="AlphaFoldDB" id="A0AA36J574"/>
<dbReference type="Pfam" id="PF02990">
    <property type="entry name" value="EMP70"/>
    <property type="match status" value="1"/>
</dbReference>
<evidence type="ECO:0000313" key="9">
    <source>
        <dbReference type="Proteomes" id="UP001178507"/>
    </source>
</evidence>
<feature type="chain" id="PRO_5041488083" description="Transmembrane 9 superfamily member" evidence="7">
    <location>
        <begin position="19"/>
        <end position="613"/>
    </location>
</feature>
<keyword evidence="9" id="KW-1185">Reference proteome</keyword>
<feature type="transmembrane region" description="Helical" evidence="7">
    <location>
        <begin position="503"/>
        <end position="526"/>
    </location>
</feature>
<keyword evidence="5 7" id="KW-1133">Transmembrane helix</keyword>
<sequence length="613" mass="69757">MVMALRIWFCAWLPVAQSFYLPGLAPTEYEDQDAVELKVNKLTSAKTQLPYSYYTLAYCTPGDGVKATTENLGEQMMGDVIETSPFKIKLKEWKTCEKLCDKPLKKAEKEKFRNMIADEYLVNWMVDNLPAATRYRQTGSDFQYMNGFLVGLAQGGKYYLHNHVSLELHYHSNPEKYQGYRIVGFEVEPRSATPKNGEPDCSPQPVPFDLDSAENVVFSYSVAWKESDVRWVLRWDSYLKTQGQSQIHWFAILNSLMILLFLSGMVAMILLRTLHRDIATYNQVPTEEEAKEETGWKLVHGDVFRKPNYSTLLSVMAGSGTQLLGMSVVTLVFALLGFLSPAQRGSLLQSMMLLFTLMGVLGGYTAARLCKVFDGDEGRWKATTMLQAFLFPGIFFSIFFVLNLCIWGEKSSGAVAFTTLFAILVLWFGVSVPLVFFGAYTGFKRERMEMPVRTNQIPRAIPDQPWYMQPLATSLVGGILPFGAVFTELFFIMSSIWLHEFYYLFGFLSLVLLIVLITCAEISIALTYFQLTSEDYRWWWTSFCASGSSGLYVFLYSIMYFNSRLQIRHWVSVLMYFGYMFIMSSIFALISGAVGFLSTLTFVRGIYGSIKID</sequence>
<feature type="transmembrane region" description="Helical" evidence="7">
    <location>
        <begin position="347"/>
        <end position="367"/>
    </location>
</feature>
<dbReference type="EMBL" id="CAUJNA010003329">
    <property type="protein sequence ID" value="CAJ1399314.1"/>
    <property type="molecule type" value="Genomic_DNA"/>
</dbReference>
<dbReference type="InterPro" id="IPR004240">
    <property type="entry name" value="EMP70"/>
</dbReference>
<dbReference type="GO" id="GO:0072657">
    <property type="term" value="P:protein localization to membrane"/>
    <property type="evidence" value="ECO:0007669"/>
    <property type="project" value="TreeGrafter"/>
</dbReference>
<reference evidence="8" key="1">
    <citation type="submission" date="2023-08" db="EMBL/GenBank/DDBJ databases">
        <authorList>
            <person name="Chen Y."/>
            <person name="Shah S."/>
            <person name="Dougan E. K."/>
            <person name="Thang M."/>
            <person name="Chan C."/>
        </authorList>
    </citation>
    <scope>NUCLEOTIDE SEQUENCE</scope>
</reference>
<comment type="subcellular location">
    <subcellularLocation>
        <location evidence="1">Membrane</location>
        <topology evidence="1">Multi-pass membrane protein</topology>
    </subcellularLocation>
</comment>
<evidence type="ECO:0000256" key="1">
    <source>
        <dbReference type="ARBA" id="ARBA00004141"/>
    </source>
</evidence>